<dbReference type="InterPro" id="IPR036869">
    <property type="entry name" value="J_dom_sf"/>
</dbReference>
<dbReference type="RefSeq" id="WP_272775678.1">
    <property type="nucleotide sequence ID" value="NZ_JAQQLI010000003.1"/>
</dbReference>
<evidence type="ECO:0000313" key="3">
    <source>
        <dbReference type="EMBL" id="MDC7784832.1"/>
    </source>
</evidence>
<keyword evidence="4" id="KW-1185">Reference proteome</keyword>
<evidence type="ECO:0000256" key="1">
    <source>
        <dbReference type="SAM" id="MobiDB-lite"/>
    </source>
</evidence>
<protein>
    <submittedName>
        <fullName evidence="3">J domain-containing protein</fullName>
    </submittedName>
</protein>
<dbReference type="PROSITE" id="PS50076">
    <property type="entry name" value="DNAJ_2"/>
    <property type="match status" value="1"/>
</dbReference>
<dbReference type="CDD" id="cd06257">
    <property type="entry name" value="DnaJ"/>
    <property type="match status" value="1"/>
</dbReference>
<dbReference type="EMBL" id="JAQQLI010000003">
    <property type="protein sequence ID" value="MDC7784832.1"/>
    <property type="molecule type" value="Genomic_DNA"/>
</dbReference>
<reference evidence="3" key="1">
    <citation type="journal article" date="2023" name="Microbiol Resour">
        <title>Genome Sequences of Rhodoplanes serenus and Two Thermotolerant Strains, Rhodoplanes tepidamans and 'Rhodoplanes cryptolactis,' Further Refine the Genus.</title>
        <authorList>
            <person name="Rayyan A.A."/>
            <person name="Kyndt J.A."/>
        </authorList>
    </citation>
    <scope>NUCLEOTIDE SEQUENCE</scope>
    <source>
        <strain evidence="3">DSM 9987</strain>
    </source>
</reference>
<dbReference type="Gene3D" id="1.10.287.110">
    <property type="entry name" value="DnaJ domain"/>
    <property type="match status" value="1"/>
</dbReference>
<organism evidence="3 4">
    <name type="scientific">Rhodoplanes tepidamans</name>
    <name type="common">Rhodoplanes cryptolactis</name>
    <dbReference type="NCBI Taxonomy" id="200616"/>
    <lineage>
        <taxon>Bacteria</taxon>
        <taxon>Pseudomonadati</taxon>
        <taxon>Pseudomonadota</taxon>
        <taxon>Alphaproteobacteria</taxon>
        <taxon>Hyphomicrobiales</taxon>
        <taxon>Nitrobacteraceae</taxon>
        <taxon>Rhodoplanes</taxon>
    </lineage>
</organism>
<dbReference type="Pfam" id="PF00226">
    <property type="entry name" value="DnaJ"/>
    <property type="match status" value="1"/>
</dbReference>
<dbReference type="InterPro" id="IPR001623">
    <property type="entry name" value="DnaJ_domain"/>
</dbReference>
<evidence type="ECO:0000313" key="4">
    <source>
        <dbReference type="Proteomes" id="UP001165652"/>
    </source>
</evidence>
<feature type="domain" description="J" evidence="2">
    <location>
        <begin position="115"/>
        <end position="169"/>
    </location>
</feature>
<reference evidence="3" key="2">
    <citation type="submission" date="2023-02" db="EMBL/GenBank/DDBJ databases">
        <authorList>
            <person name="Rayyan A."/>
            <person name="Meyer T."/>
            <person name="Kyndt J.A."/>
        </authorList>
    </citation>
    <scope>NUCLEOTIDE SEQUENCE</scope>
    <source>
        <strain evidence="3">DSM 9987</strain>
    </source>
</reference>
<gene>
    <name evidence="3" type="ORF">PQJ73_03970</name>
</gene>
<accession>A0ABT5J5C3</accession>
<comment type="caution">
    <text evidence="3">The sequence shown here is derived from an EMBL/GenBank/DDBJ whole genome shotgun (WGS) entry which is preliminary data.</text>
</comment>
<proteinExistence type="predicted"/>
<dbReference type="SUPFAM" id="SSF46565">
    <property type="entry name" value="Chaperone J-domain"/>
    <property type="match status" value="1"/>
</dbReference>
<name>A0ABT5J5C3_RHOTP</name>
<dbReference type="SMART" id="SM00271">
    <property type="entry name" value="DnaJ"/>
    <property type="match status" value="1"/>
</dbReference>
<feature type="region of interest" description="Disordered" evidence="1">
    <location>
        <begin position="91"/>
        <end position="110"/>
    </location>
</feature>
<sequence>MGTEAELLALKSSIMLALGSVDRMLERRRLNTTDLNSANENLSNARKLMGHLLLREAKMRTRTQEEDIWDRAARWANDPFFKEKVDEALRASKPRRAGGSSSSSGFRYTPPRSPDCWSVLGLQPGASKSEINAAWRELAKTKHPDVGGSDEAMVELNQARAAALAMARL</sequence>
<dbReference type="Proteomes" id="UP001165652">
    <property type="component" value="Unassembled WGS sequence"/>
</dbReference>
<evidence type="ECO:0000259" key="2">
    <source>
        <dbReference type="PROSITE" id="PS50076"/>
    </source>
</evidence>